<protein>
    <recommendedName>
        <fullName evidence="7">SLC26A/SulP transporter domain-containing protein</fullName>
    </recommendedName>
</protein>
<proteinExistence type="predicted"/>
<keyword evidence="3 6" id="KW-1133">Transmembrane helix</keyword>
<evidence type="ECO:0000256" key="3">
    <source>
        <dbReference type="ARBA" id="ARBA00022989"/>
    </source>
</evidence>
<dbReference type="InterPro" id="IPR011547">
    <property type="entry name" value="SLC26A/SulP_dom"/>
</dbReference>
<evidence type="ECO:0000313" key="9">
    <source>
        <dbReference type="Proteomes" id="UP000095751"/>
    </source>
</evidence>
<evidence type="ECO:0000256" key="5">
    <source>
        <dbReference type="SAM" id="MobiDB-lite"/>
    </source>
</evidence>
<feature type="region of interest" description="Disordered" evidence="5">
    <location>
        <begin position="1"/>
        <end position="57"/>
    </location>
</feature>
<accession>A0A1E7EMD0</accession>
<evidence type="ECO:0000256" key="1">
    <source>
        <dbReference type="ARBA" id="ARBA00004141"/>
    </source>
</evidence>
<feature type="compositionally biased region" description="Low complexity" evidence="5">
    <location>
        <begin position="42"/>
        <end position="57"/>
    </location>
</feature>
<organism evidence="8 9">
    <name type="scientific">Fragilariopsis cylindrus CCMP1102</name>
    <dbReference type="NCBI Taxonomy" id="635003"/>
    <lineage>
        <taxon>Eukaryota</taxon>
        <taxon>Sar</taxon>
        <taxon>Stramenopiles</taxon>
        <taxon>Ochrophyta</taxon>
        <taxon>Bacillariophyta</taxon>
        <taxon>Bacillariophyceae</taxon>
        <taxon>Bacillariophycidae</taxon>
        <taxon>Bacillariales</taxon>
        <taxon>Bacillariaceae</taxon>
        <taxon>Fragilariopsis</taxon>
    </lineage>
</organism>
<dbReference type="OrthoDB" id="288203at2759"/>
<gene>
    <name evidence="8" type="ORF">FRACYDRAFT_252316</name>
</gene>
<feature type="domain" description="SLC26A/SulP transporter" evidence="7">
    <location>
        <begin position="122"/>
        <end position="242"/>
    </location>
</feature>
<dbReference type="PANTHER" id="PTHR43310:SF1">
    <property type="entry name" value="SULFATE TRANSPORTER YBAR-RELATED"/>
    <property type="match status" value="1"/>
</dbReference>
<dbReference type="GO" id="GO:0016020">
    <property type="term" value="C:membrane"/>
    <property type="evidence" value="ECO:0007669"/>
    <property type="project" value="UniProtKB-SubCell"/>
</dbReference>
<evidence type="ECO:0000256" key="2">
    <source>
        <dbReference type="ARBA" id="ARBA00022692"/>
    </source>
</evidence>
<feature type="transmembrane region" description="Helical" evidence="6">
    <location>
        <begin position="125"/>
        <end position="146"/>
    </location>
</feature>
<feature type="transmembrane region" description="Helical" evidence="6">
    <location>
        <begin position="206"/>
        <end position="227"/>
    </location>
</feature>
<keyword evidence="4 6" id="KW-0472">Membrane</keyword>
<keyword evidence="2 6" id="KW-0812">Transmembrane</keyword>
<evidence type="ECO:0000256" key="4">
    <source>
        <dbReference type="ARBA" id="ARBA00023136"/>
    </source>
</evidence>
<dbReference type="InterPro" id="IPR052706">
    <property type="entry name" value="Membrane-Transporter-like"/>
</dbReference>
<sequence length="252" mass="27616">MPMPIAEQQQDGEDIEVSANSDRNGDDSNVNPKRTARNTTTPSSFSDSSSPSPSPSSLNNNYIDYKRDHFLAFIPQLAQWGCGIVTNEMRTVQKGTTTAPTFAKDFLVDTYTYYRANPRILYKEVVSGFTVAIMQVPESIAFSFVAGVPPLSGLQATWWMAFITGIFGGKPGMISGAAGALAVVVTKLTSSDGVLSYLSVEERLNVLYMTMFVCGLFQIGFAVFRLAKMVRLIPETAMIGFMNEGDELMYML</sequence>
<dbReference type="Proteomes" id="UP000095751">
    <property type="component" value="Unassembled WGS sequence"/>
</dbReference>
<keyword evidence="9" id="KW-1185">Reference proteome</keyword>
<feature type="compositionally biased region" description="Polar residues" evidence="5">
    <location>
        <begin position="18"/>
        <end position="41"/>
    </location>
</feature>
<evidence type="ECO:0000256" key="6">
    <source>
        <dbReference type="SAM" id="Phobius"/>
    </source>
</evidence>
<feature type="transmembrane region" description="Helical" evidence="6">
    <location>
        <begin position="158"/>
        <end position="185"/>
    </location>
</feature>
<dbReference type="Pfam" id="PF00916">
    <property type="entry name" value="Sulfate_transp"/>
    <property type="match status" value="1"/>
</dbReference>
<dbReference type="AlphaFoldDB" id="A0A1E7EMD0"/>
<reference evidence="8 9" key="1">
    <citation type="submission" date="2016-09" db="EMBL/GenBank/DDBJ databases">
        <title>Extensive genetic diversity and differential bi-allelic expression allows diatom success in the polar Southern Ocean.</title>
        <authorList>
            <consortium name="DOE Joint Genome Institute"/>
            <person name="Mock T."/>
            <person name="Otillar R.P."/>
            <person name="Strauss J."/>
            <person name="Dupont C."/>
            <person name="Frickenhaus S."/>
            <person name="Maumus F."/>
            <person name="Mcmullan M."/>
            <person name="Sanges R."/>
            <person name="Schmutz J."/>
            <person name="Toseland A."/>
            <person name="Valas R."/>
            <person name="Veluchamy A."/>
            <person name="Ward B.J."/>
            <person name="Allen A."/>
            <person name="Barry K."/>
            <person name="Falciatore A."/>
            <person name="Ferrante M."/>
            <person name="Fortunato A.E."/>
            <person name="Gloeckner G."/>
            <person name="Gruber A."/>
            <person name="Hipkin R."/>
            <person name="Janech M."/>
            <person name="Kroth P."/>
            <person name="Leese F."/>
            <person name="Lindquist E."/>
            <person name="Lyon B.R."/>
            <person name="Martin J."/>
            <person name="Mayer C."/>
            <person name="Parker M."/>
            <person name="Quesneville H."/>
            <person name="Raymond J."/>
            <person name="Uhlig C."/>
            <person name="Valentin K.U."/>
            <person name="Worden A.Z."/>
            <person name="Armbrust E.V."/>
            <person name="Bowler C."/>
            <person name="Green B."/>
            <person name="Moulton V."/>
            <person name="Van Oosterhout C."/>
            <person name="Grigoriev I."/>
        </authorList>
    </citation>
    <scope>NUCLEOTIDE SEQUENCE [LARGE SCALE GENOMIC DNA]</scope>
    <source>
        <strain evidence="8 9">CCMP1102</strain>
    </source>
</reference>
<evidence type="ECO:0000313" key="8">
    <source>
        <dbReference type="EMBL" id="OEU07080.1"/>
    </source>
</evidence>
<name>A0A1E7EMD0_9STRA</name>
<dbReference type="KEGG" id="fcy:FRACYDRAFT_252316"/>
<comment type="subcellular location">
    <subcellularLocation>
        <location evidence="1">Membrane</location>
        <topology evidence="1">Multi-pass membrane protein</topology>
    </subcellularLocation>
</comment>
<dbReference type="InParanoid" id="A0A1E7EMD0"/>
<dbReference type="EMBL" id="KV784392">
    <property type="protein sequence ID" value="OEU07080.1"/>
    <property type="molecule type" value="Genomic_DNA"/>
</dbReference>
<evidence type="ECO:0000259" key="7">
    <source>
        <dbReference type="Pfam" id="PF00916"/>
    </source>
</evidence>
<dbReference type="PANTHER" id="PTHR43310">
    <property type="entry name" value="SULFATE TRANSPORTER YBAR-RELATED"/>
    <property type="match status" value="1"/>
</dbReference>